<feature type="transmembrane region" description="Helical" evidence="1">
    <location>
        <begin position="242"/>
        <end position="261"/>
    </location>
</feature>
<dbReference type="EMBL" id="CP003844">
    <property type="protein sequence ID" value="AFT74197.1"/>
    <property type="molecule type" value="Genomic_DNA"/>
</dbReference>
<reference evidence="3" key="1">
    <citation type="journal article" date="2012" name="Sci. Rep.">
        <title>Genomes of surface isolates of Alteromonas macleodii: the life of a widespread marine opportunistic copiotroph.</title>
        <authorList>
            <person name="Lopez-Perez M."/>
            <person name="Gonzaga A."/>
            <person name="Martin-Cuadrado A.B."/>
            <person name="Onyshchenko O."/>
            <person name="Ghavidel A."/>
            <person name="Ghai R."/>
            <person name="Rodriguez-Valera F."/>
        </authorList>
    </citation>
    <scope>NUCLEOTIDE SEQUENCE [LARGE SCALE GENOMIC DNA]</scope>
    <source>
        <strain evidence="3">English Channel 673</strain>
    </source>
</reference>
<evidence type="ECO:0000256" key="1">
    <source>
        <dbReference type="SAM" id="Phobius"/>
    </source>
</evidence>
<keyword evidence="1" id="KW-0812">Transmembrane</keyword>
<dbReference type="Proteomes" id="UP000006296">
    <property type="component" value="Chromosome"/>
</dbReference>
<evidence type="ECO:0000313" key="3">
    <source>
        <dbReference type="Proteomes" id="UP000006296"/>
    </source>
</evidence>
<name>A0AB32ZXE8_ALTME</name>
<dbReference type="RefSeq" id="WP_014976246.1">
    <property type="nucleotide sequence ID" value="NC_018678.1"/>
</dbReference>
<proteinExistence type="predicted"/>
<keyword evidence="1" id="KW-0472">Membrane</keyword>
<gene>
    <name evidence="2" type="ordered locus">AMEC673_07515</name>
</gene>
<dbReference type="KEGG" id="amg:AMEC673_07515"/>
<protein>
    <submittedName>
        <fullName evidence="2">Uncharacterized protein</fullName>
    </submittedName>
</protein>
<keyword evidence="1" id="KW-1133">Transmembrane helix</keyword>
<accession>A0AB32ZXE8</accession>
<evidence type="ECO:0000313" key="2">
    <source>
        <dbReference type="EMBL" id="AFT74197.1"/>
    </source>
</evidence>
<organism evidence="2 3">
    <name type="scientific">Alteromonas macleodii (strain English Channel 673)</name>
    <dbReference type="NCBI Taxonomy" id="1004788"/>
    <lineage>
        <taxon>Bacteria</taxon>
        <taxon>Pseudomonadati</taxon>
        <taxon>Pseudomonadota</taxon>
        <taxon>Gammaproteobacteria</taxon>
        <taxon>Alteromonadales</taxon>
        <taxon>Alteromonadaceae</taxon>
        <taxon>Alteromonas/Salinimonas group</taxon>
        <taxon>Alteromonas</taxon>
    </lineage>
</organism>
<dbReference type="AlphaFoldDB" id="A0AB32ZXE8"/>
<sequence length="282" mass="32083">MNISYRQLLSSIAFIFSSFSVNSAIVTYSFNGFVSEVENTEQFFFDAVSLLGQQVTGSFTLDTSAPIRGRLETGYYWWSVHDNDRPALTSNVEFGDMLFRLNNEGVYQAEYDEYYPEEMLEMYDGPTFDDGHIGDGISLKDYARKTTLFSNGSLERTLHLSFGFRDLINDFLAFDEGTLLRDEMPDFTSPVSWFDNDLTSDTKSGGGSLRLIERVDDLNTGVTYPVDSTVRFTLTSVETVKVSSPTMNFSFYIFVVLLFVVKVRKRNLSFNNINALENFTEK</sequence>